<dbReference type="Proteomes" id="UP000823775">
    <property type="component" value="Unassembled WGS sequence"/>
</dbReference>
<keyword evidence="2" id="KW-1185">Reference proteome</keyword>
<proteinExistence type="predicted"/>
<accession>A0ABS8RFX3</accession>
<feature type="non-terminal residue" evidence="1">
    <location>
        <position position="1"/>
    </location>
</feature>
<feature type="non-terminal residue" evidence="1">
    <location>
        <position position="73"/>
    </location>
</feature>
<evidence type="ECO:0000313" key="1">
    <source>
        <dbReference type="EMBL" id="MCD7445846.1"/>
    </source>
</evidence>
<reference evidence="1 2" key="1">
    <citation type="journal article" date="2021" name="BMC Genomics">
        <title>Datura genome reveals duplications of psychoactive alkaloid biosynthetic genes and high mutation rate following tissue culture.</title>
        <authorList>
            <person name="Rajewski A."/>
            <person name="Carter-House D."/>
            <person name="Stajich J."/>
            <person name="Litt A."/>
        </authorList>
    </citation>
    <scope>NUCLEOTIDE SEQUENCE [LARGE SCALE GENOMIC DNA]</scope>
    <source>
        <strain evidence="1">AR-01</strain>
    </source>
</reference>
<sequence length="73" mass="7975">LLFVFIKASSVAENTSSKRLTRSISSIVDFNGHAPSFDLLITQIHDKISAALAQSSPMGVEKDQGSRTIKRKE</sequence>
<name>A0ABS8RFX3_DATST</name>
<comment type="caution">
    <text evidence="1">The sequence shown here is derived from an EMBL/GenBank/DDBJ whole genome shotgun (WGS) entry which is preliminary data.</text>
</comment>
<dbReference type="EMBL" id="JACEIK010000002">
    <property type="protein sequence ID" value="MCD7445846.1"/>
    <property type="molecule type" value="Genomic_DNA"/>
</dbReference>
<protein>
    <submittedName>
        <fullName evidence="1">Uncharacterized protein</fullName>
    </submittedName>
</protein>
<gene>
    <name evidence="1" type="ORF">HAX54_015569</name>
</gene>
<organism evidence="1 2">
    <name type="scientific">Datura stramonium</name>
    <name type="common">Jimsonweed</name>
    <name type="synonym">Common thornapple</name>
    <dbReference type="NCBI Taxonomy" id="4076"/>
    <lineage>
        <taxon>Eukaryota</taxon>
        <taxon>Viridiplantae</taxon>
        <taxon>Streptophyta</taxon>
        <taxon>Embryophyta</taxon>
        <taxon>Tracheophyta</taxon>
        <taxon>Spermatophyta</taxon>
        <taxon>Magnoliopsida</taxon>
        <taxon>eudicotyledons</taxon>
        <taxon>Gunneridae</taxon>
        <taxon>Pentapetalae</taxon>
        <taxon>asterids</taxon>
        <taxon>lamiids</taxon>
        <taxon>Solanales</taxon>
        <taxon>Solanaceae</taxon>
        <taxon>Solanoideae</taxon>
        <taxon>Datureae</taxon>
        <taxon>Datura</taxon>
    </lineage>
</organism>
<evidence type="ECO:0000313" key="2">
    <source>
        <dbReference type="Proteomes" id="UP000823775"/>
    </source>
</evidence>